<gene>
    <name evidence="6" type="ORF">FQU76_29095</name>
</gene>
<dbReference type="GO" id="GO:0005975">
    <property type="term" value="P:carbohydrate metabolic process"/>
    <property type="evidence" value="ECO:0007669"/>
    <property type="project" value="UniProtKB-ARBA"/>
</dbReference>
<dbReference type="InterPro" id="IPR008972">
    <property type="entry name" value="Cupredoxin"/>
</dbReference>
<dbReference type="SUPFAM" id="SSF49503">
    <property type="entry name" value="Cupredoxins"/>
    <property type="match status" value="1"/>
</dbReference>
<evidence type="ECO:0000313" key="6">
    <source>
        <dbReference type="EMBL" id="QDY81372.1"/>
    </source>
</evidence>
<evidence type="ECO:0000313" key="7">
    <source>
        <dbReference type="Proteomes" id="UP000320580"/>
    </source>
</evidence>
<dbReference type="Pfam" id="PF06439">
    <property type="entry name" value="3keto-disac_hyd"/>
    <property type="match status" value="1"/>
</dbReference>
<protein>
    <submittedName>
        <fullName evidence="6">DUF1080 domain-containing protein</fullName>
    </submittedName>
</protein>
<dbReference type="PROSITE" id="PS00196">
    <property type="entry name" value="COPPER_BLUE"/>
    <property type="match status" value="1"/>
</dbReference>
<feature type="compositionally biased region" description="Low complexity" evidence="3">
    <location>
        <begin position="27"/>
        <end position="41"/>
    </location>
</feature>
<feature type="compositionally biased region" description="Low complexity" evidence="3">
    <location>
        <begin position="48"/>
        <end position="57"/>
    </location>
</feature>
<dbReference type="Gene3D" id="2.60.40.420">
    <property type="entry name" value="Cupredoxins - blue copper proteins"/>
    <property type="match status" value="1"/>
</dbReference>
<dbReference type="Gene3D" id="2.60.120.560">
    <property type="entry name" value="Exo-inulinase, domain 1"/>
    <property type="match status" value="1"/>
</dbReference>
<dbReference type="KEGG" id="sqz:FQU76_29095"/>
<feature type="region of interest" description="Disordered" evidence="3">
    <location>
        <begin position="259"/>
        <end position="281"/>
    </location>
</feature>
<reference evidence="6 7" key="1">
    <citation type="submission" date="2019-07" db="EMBL/GenBank/DDBJ databases">
        <authorList>
            <person name="Zhu P."/>
        </authorList>
    </citation>
    <scope>NUCLEOTIDE SEQUENCE [LARGE SCALE GENOMIC DNA]</scope>
    <source>
        <strain evidence="6 7">SSL-25</strain>
    </source>
</reference>
<proteinExistence type="predicted"/>
<evidence type="ECO:0000256" key="3">
    <source>
        <dbReference type="SAM" id="MobiDB-lite"/>
    </source>
</evidence>
<dbReference type="GO" id="GO:0016787">
    <property type="term" value="F:hydrolase activity"/>
    <property type="evidence" value="ECO:0007669"/>
    <property type="project" value="InterPro"/>
</dbReference>
<dbReference type="InterPro" id="IPR014756">
    <property type="entry name" value="Ig_E-set"/>
</dbReference>
<dbReference type="NCBIfam" id="NF047446">
    <property type="entry name" value="barrel_OmpL47"/>
    <property type="match status" value="3"/>
</dbReference>
<feature type="domain" description="3-keto-alpha-glucoside-1,2-lyase/3-keto-2-hydroxy-glucal hydratase" evidence="5">
    <location>
        <begin position="546"/>
        <end position="752"/>
    </location>
</feature>
<keyword evidence="1" id="KW-0479">Metal-binding</keyword>
<evidence type="ECO:0000256" key="4">
    <source>
        <dbReference type="SAM" id="SignalP"/>
    </source>
</evidence>
<dbReference type="EMBL" id="CP042266">
    <property type="protein sequence ID" value="QDY81372.1"/>
    <property type="molecule type" value="Genomic_DNA"/>
</dbReference>
<dbReference type="InterPro" id="IPR013783">
    <property type="entry name" value="Ig-like_fold"/>
</dbReference>
<dbReference type="OrthoDB" id="5243170at2"/>
<evidence type="ECO:0000256" key="2">
    <source>
        <dbReference type="ARBA" id="ARBA00023008"/>
    </source>
</evidence>
<name>A0A5B8IS09_9ACTN</name>
<feature type="signal peptide" evidence="4">
    <location>
        <begin position="1"/>
        <end position="22"/>
    </location>
</feature>
<evidence type="ECO:0000259" key="5">
    <source>
        <dbReference type="Pfam" id="PF06439"/>
    </source>
</evidence>
<dbReference type="AlphaFoldDB" id="A0A5B8IS09"/>
<dbReference type="Gene3D" id="2.60.40.10">
    <property type="entry name" value="Immunoglobulins"/>
    <property type="match status" value="2"/>
</dbReference>
<feature type="chain" id="PRO_5038503056" evidence="4">
    <location>
        <begin position="23"/>
        <end position="754"/>
    </location>
</feature>
<dbReference type="Proteomes" id="UP000320580">
    <property type="component" value="Chromosome"/>
</dbReference>
<dbReference type="InterPro" id="IPR010496">
    <property type="entry name" value="AL/BT2_dom"/>
</dbReference>
<organism evidence="6 7">
    <name type="scientific">Streptomyces qinzhouensis</name>
    <dbReference type="NCBI Taxonomy" id="2599401"/>
    <lineage>
        <taxon>Bacteria</taxon>
        <taxon>Bacillati</taxon>
        <taxon>Actinomycetota</taxon>
        <taxon>Actinomycetes</taxon>
        <taxon>Kitasatosporales</taxon>
        <taxon>Streptomycetaceae</taxon>
        <taxon>Streptomyces</taxon>
    </lineage>
</organism>
<accession>A0A5B8IS09</accession>
<dbReference type="GO" id="GO:0046872">
    <property type="term" value="F:metal ion binding"/>
    <property type="evidence" value="ECO:0007669"/>
    <property type="project" value="UniProtKB-KW"/>
</dbReference>
<dbReference type="InterPro" id="IPR028871">
    <property type="entry name" value="BlueCu_1_BS"/>
</dbReference>
<feature type="region of interest" description="Disordered" evidence="3">
    <location>
        <begin position="27"/>
        <end position="57"/>
    </location>
</feature>
<sequence>MWTALVASFAMVVGLLSAVAYGQGGPARTTAAAGSGTAAVRTADREPAGGTARQAPAAAQTLTWTAGDPIDRYLTLPTTAVAGRTTIVFENSRASGNTTGMPHTLTFDVSDPEYNNDVPLNILASPNDDRAGKHTAEVTLTPGRYRFFCTIPGHGTMQGILTVSDPAGEDTTAPVTEAKVTGDRNADGAYVGVATVAVTATDDGSGVERTEYATGADGPWQAYTAPVVVNTVGEHRIRYRATDRAGNTAAEKSVSFRVVSPPTDDRTPPETSATVSGERDAQGRYLDMATVTVTASDTGSGVNTIEYALGADGAWQPYTAPVMVHQVGTHTVRYRATDRAGNASAAKSVEFTVVTPPAPDTTPPVTGAEVTGQRNSDGAYLNRATVTVTATDHGGSGVERIEYSLDGGPYLAYTAPVVFDRTGYHTVHYRAADKAGNTSAALKVAFTLAEGGGVPAPNCPEWDERLTVIVGTVDTGVPNRMTRSRCAVNELIEDEKAWSSQALFLKHVDRVLDGLLDDGVIDTREHRKIYAAAKQSGIGKPGQNTGYRDLFDGTKKSFDRWQHVGGGSFALNDDGSMTSGTTRGGLGMLWFPQAQFGDFSLKLQWRDDAPGTGNANSGVFVRFPYVHDNPEEPRPEWVAIKYGHEVQVLDRPDGDMYKTGSVYGFDRVGLAGAGVTPKGTWNDYEIRVVGQSYSVYRDGVLINTFENTAGQSFAPPRAGDVGTDGRRYALGYLGLQVHGTTDVVSYRNIRIQEL</sequence>
<keyword evidence="2" id="KW-0186">Copper</keyword>
<dbReference type="InterPro" id="IPR058094">
    <property type="entry name" value="Ig-like_OmpL47-like"/>
</dbReference>
<keyword evidence="4" id="KW-0732">Signal</keyword>
<evidence type="ECO:0000256" key="1">
    <source>
        <dbReference type="ARBA" id="ARBA00022723"/>
    </source>
</evidence>
<dbReference type="SUPFAM" id="SSF81296">
    <property type="entry name" value="E set domains"/>
    <property type="match status" value="1"/>
</dbReference>
<keyword evidence="7" id="KW-1185">Reference proteome</keyword>